<dbReference type="EC" id="2.3.1.267" evidence="4"/>
<dbReference type="GO" id="GO:0005737">
    <property type="term" value="C:cytoplasm"/>
    <property type="evidence" value="ECO:0007669"/>
    <property type="project" value="TreeGrafter"/>
</dbReference>
<evidence type="ECO:0000259" key="7">
    <source>
        <dbReference type="PROSITE" id="PS51186"/>
    </source>
</evidence>
<keyword evidence="11" id="KW-1185">Reference proteome</keyword>
<protein>
    <recommendedName>
        <fullName evidence="6">[Ribosomal protein uS5]-alanine N-acetyltransferase</fullName>
        <ecNumber evidence="4">2.3.1.267</ecNumber>
    </recommendedName>
</protein>
<dbReference type="InterPro" id="IPR000182">
    <property type="entry name" value="GNAT_dom"/>
</dbReference>
<sequence length="196" mass="21504">MSLPAFLPRRHADGVLLCDLASVDPAAVADYHARNRTHLADAMPLRPEAFYTADGWRRLCIAYRNSVPGERELQLVLVAAQQVIGMVGFTQIQRGAFQACHLGYGLDAAAQGRGLMHWAATQGIAFVFGPLGLHRVMAQYVPENVRSAQVLARLGFQIEGRARRYLQLNGVWRDHVLSSLLREDGEAGENGEVAEG</sequence>
<reference evidence="8 11" key="2">
    <citation type="submission" date="2023-12" db="EMBL/GenBank/DDBJ databases">
        <title>Genome sequencing of Xanthomonas floridensis.</title>
        <authorList>
            <person name="Greer S."/>
            <person name="Harrison J."/>
            <person name="Grant M."/>
            <person name="Vicente J."/>
            <person name="Studholme D."/>
        </authorList>
    </citation>
    <scope>NUCLEOTIDE SEQUENCE [LARGE SCALE GENOMIC DNA]</scope>
    <source>
        <strain evidence="8 11">WHRI 8848</strain>
    </source>
</reference>
<dbReference type="OrthoDB" id="9801656at2"/>
<evidence type="ECO:0000313" key="11">
    <source>
        <dbReference type="Proteomes" id="UP001303614"/>
    </source>
</evidence>
<evidence type="ECO:0000256" key="6">
    <source>
        <dbReference type="ARBA" id="ARBA00074015"/>
    </source>
</evidence>
<dbReference type="InterPro" id="IPR051531">
    <property type="entry name" value="N-acetyltransferase"/>
</dbReference>
<evidence type="ECO:0000256" key="4">
    <source>
        <dbReference type="ARBA" id="ARBA00039124"/>
    </source>
</evidence>
<evidence type="ECO:0000313" key="9">
    <source>
        <dbReference type="EMBL" id="OAG69467.1"/>
    </source>
</evidence>
<dbReference type="SUPFAM" id="SSF55729">
    <property type="entry name" value="Acyl-CoA N-acyltransferases (Nat)"/>
    <property type="match status" value="1"/>
</dbReference>
<evidence type="ECO:0000256" key="1">
    <source>
        <dbReference type="ARBA" id="ARBA00022679"/>
    </source>
</evidence>
<dbReference type="STRING" id="1843580.A7D17_01250"/>
<dbReference type="Proteomes" id="UP000077659">
    <property type="component" value="Unassembled WGS sequence"/>
</dbReference>
<evidence type="ECO:0000256" key="2">
    <source>
        <dbReference type="ARBA" id="ARBA00023315"/>
    </source>
</evidence>
<organism evidence="9 10">
    <name type="scientific">Xanthomonas floridensis</name>
    <dbReference type="NCBI Taxonomy" id="1843580"/>
    <lineage>
        <taxon>Bacteria</taxon>
        <taxon>Pseudomonadati</taxon>
        <taxon>Pseudomonadota</taxon>
        <taxon>Gammaproteobacteria</taxon>
        <taxon>Lysobacterales</taxon>
        <taxon>Lysobacteraceae</taxon>
        <taxon>Xanthomonas</taxon>
    </lineage>
</organism>
<dbReference type="PROSITE" id="PS51186">
    <property type="entry name" value="GNAT"/>
    <property type="match status" value="1"/>
</dbReference>
<comment type="similarity">
    <text evidence="3">Belongs to the acetyltransferase family. RimJ subfamily.</text>
</comment>
<gene>
    <name evidence="9" type="ORF">A7D17_01250</name>
    <name evidence="8" type="ORF">VB146_11670</name>
</gene>
<dbReference type="AlphaFoldDB" id="A0A1A9MIL3"/>
<accession>A0A1A9MIL3</accession>
<comment type="catalytic activity">
    <reaction evidence="5">
        <text>N-terminal L-alanyl-[ribosomal protein uS5] + acetyl-CoA = N-terminal N(alpha)-acetyl-L-alanyl-[ribosomal protein uS5] + CoA + H(+)</text>
        <dbReference type="Rhea" id="RHEA:43752"/>
        <dbReference type="Rhea" id="RHEA-COMP:10672"/>
        <dbReference type="Rhea" id="RHEA-COMP:10673"/>
        <dbReference type="ChEBI" id="CHEBI:15378"/>
        <dbReference type="ChEBI" id="CHEBI:57287"/>
        <dbReference type="ChEBI" id="CHEBI:57288"/>
        <dbReference type="ChEBI" id="CHEBI:64718"/>
        <dbReference type="ChEBI" id="CHEBI:83683"/>
        <dbReference type="EC" id="2.3.1.267"/>
    </reaction>
</comment>
<dbReference type="FunFam" id="3.40.630.30:FF:000005">
    <property type="entry name" value="Ribosomal protein alanine acetyltransferase"/>
    <property type="match status" value="1"/>
</dbReference>
<keyword evidence="1 9" id="KW-0808">Transferase</keyword>
<dbReference type="GO" id="GO:0008999">
    <property type="term" value="F:protein-N-terminal-alanine acetyltransferase activity"/>
    <property type="evidence" value="ECO:0007669"/>
    <property type="project" value="UniProtKB-EC"/>
</dbReference>
<dbReference type="EMBL" id="JAYFSO010000013">
    <property type="protein sequence ID" value="MEA5124505.1"/>
    <property type="molecule type" value="Genomic_DNA"/>
</dbReference>
<feature type="domain" description="N-acetyltransferase" evidence="7">
    <location>
        <begin position="29"/>
        <end position="183"/>
    </location>
</feature>
<reference evidence="9 10" key="1">
    <citation type="submission" date="2016-05" db="EMBL/GenBank/DDBJ databases">
        <title>Pathogenic, phenotypic and molecular characterisation of Xanthomonas nasturtii sp. nov. and Xanthomonas floridensis sp. nov., new species of Xanthomonas associated with watercress production in Florida.</title>
        <authorList>
            <person name="Vicente J.G."/>
            <person name="Rothwell S."/>
            <person name="Holub E.B."/>
            <person name="Studholme D.J."/>
        </authorList>
    </citation>
    <scope>NUCLEOTIDE SEQUENCE [LARGE SCALE GENOMIC DNA]</scope>
    <source>
        <strain evidence="9 10">WHRI 8848</strain>
    </source>
</reference>
<dbReference type="RefSeq" id="WP_064507418.1">
    <property type="nucleotide sequence ID" value="NZ_JAYFSN010000001.1"/>
</dbReference>
<evidence type="ECO:0000313" key="10">
    <source>
        <dbReference type="Proteomes" id="UP000077659"/>
    </source>
</evidence>
<dbReference type="PANTHER" id="PTHR43792:SF8">
    <property type="entry name" value="[RIBOSOMAL PROTEIN US5]-ALANINE N-ACETYLTRANSFERASE"/>
    <property type="match status" value="1"/>
</dbReference>
<dbReference type="Pfam" id="PF13302">
    <property type="entry name" value="Acetyltransf_3"/>
    <property type="match status" value="1"/>
</dbReference>
<keyword evidence="2 8" id="KW-0012">Acyltransferase</keyword>
<evidence type="ECO:0000256" key="3">
    <source>
        <dbReference type="ARBA" id="ARBA00038502"/>
    </source>
</evidence>
<dbReference type="Proteomes" id="UP001303614">
    <property type="component" value="Unassembled WGS sequence"/>
</dbReference>
<name>A0A1A9MIL3_9XANT</name>
<dbReference type="InterPro" id="IPR016181">
    <property type="entry name" value="Acyl_CoA_acyltransferase"/>
</dbReference>
<evidence type="ECO:0000313" key="8">
    <source>
        <dbReference type="EMBL" id="MEA5124505.1"/>
    </source>
</evidence>
<dbReference type="PANTHER" id="PTHR43792">
    <property type="entry name" value="GNAT FAMILY, PUTATIVE (AFU_ORTHOLOGUE AFUA_3G00765)-RELATED-RELATED"/>
    <property type="match status" value="1"/>
</dbReference>
<dbReference type="EMBL" id="LXNG01000001">
    <property type="protein sequence ID" value="OAG69467.1"/>
    <property type="molecule type" value="Genomic_DNA"/>
</dbReference>
<dbReference type="Gene3D" id="3.40.630.30">
    <property type="match status" value="1"/>
</dbReference>
<proteinExistence type="inferred from homology"/>
<comment type="caution">
    <text evidence="9">The sequence shown here is derived from an EMBL/GenBank/DDBJ whole genome shotgun (WGS) entry which is preliminary data.</text>
</comment>
<evidence type="ECO:0000256" key="5">
    <source>
        <dbReference type="ARBA" id="ARBA00048922"/>
    </source>
</evidence>